<feature type="transmembrane region" description="Helical" evidence="1">
    <location>
        <begin position="131"/>
        <end position="151"/>
    </location>
</feature>
<name>A0AAD5UX52_9APHY</name>
<evidence type="ECO:0000313" key="3">
    <source>
        <dbReference type="Proteomes" id="UP001212997"/>
    </source>
</evidence>
<comment type="caution">
    <text evidence="2">The sequence shown here is derived from an EMBL/GenBank/DDBJ whole genome shotgun (WGS) entry which is preliminary data.</text>
</comment>
<keyword evidence="1" id="KW-1133">Transmembrane helix</keyword>
<gene>
    <name evidence="2" type="ORF">NLI96_g8566</name>
</gene>
<accession>A0AAD5UX52</accession>
<dbReference type="EMBL" id="JANAWD010000393">
    <property type="protein sequence ID" value="KAJ3480141.1"/>
    <property type="molecule type" value="Genomic_DNA"/>
</dbReference>
<evidence type="ECO:0000313" key="2">
    <source>
        <dbReference type="EMBL" id="KAJ3480141.1"/>
    </source>
</evidence>
<reference evidence="2" key="1">
    <citation type="submission" date="2022-07" db="EMBL/GenBank/DDBJ databases">
        <title>Genome Sequence of Physisporinus lineatus.</title>
        <authorList>
            <person name="Buettner E."/>
        </authorList>
    </citation>
    <scope>NUCLEOTIDE SEQUENCE</scope>
    <source>
        <strain evidence="2">VT162</strain>
    </source>
</reference>
<feature type="transmembrane region" description="Helical" evidence="1">
    <location>
        <begin position="20"/>
        <end position="39"/>
    </location>
</feature>
<keyword evidence="3" id="KW-1185">Reference proteome</keyword>
<feature type="transmembrane region" description="Helical" evidence="1">
    <location>
        <begin position="86"/>
        <end position="110"/>
    </location>
</feature>
<dbReference type="Proteomes" id="UP001212997">
    <property type="component" value="Unassembled WGS sequence"/>
</dbReference>
<keyword evidence="1" id="KW-0812">Transmembrane</keyword>
<keyword evidence="1" id="KW-0472">Membrane</keyword>
<dbReference type="AlphaFoldDB" id="A0AAD5UX52"/>
<organism evidence="2 3">
    <name type="scientific">Meripilus lineatus</name>
    <dbReference type="NCBI Taxonomy" id="2056292"/>
    <lineage>
        <taxon>Eukaryota</taxon>
        <taxon>Fungi</taxon>
        <taxon>Dikarya</taxon>
        <taxon>Basidiomycota</taxon>
        <taxon>Agaricomycotina</taxon>
        <taxon>Agaricomycetes</taxon>
        <taxon>Polyporales</taxon>
        <taxon>Meripilaceae</taxon>
        <taxon>Meripilus</taxon>
    </lineage>
</organism>
<sequence>MVSDAVFASLRVWAISGRKWAPLVAVLIPALFVPVANIYKFTLLGAPIIDPEIGCLNLYLKRPSIACELDSLWLLGNPDDLFLGPIATRVAAMLADFLVLLVTWITTANLRKFARENRINLSLVDLLIRDGTTYFFSMFAFNIALVVLVVLRTTGMPTTGGTFFISIERGLASILTSRFILDLREVDQAKSGGSTPSGVKFAVQLSATVGAPLNQESIWVTNAGGDLAEGNAFSNDPLAEISSRFHEGESHLL</sequence>
<proteinExistence type="predicted"/>
<protein>
    <submittedName>
        <fullName evidence="2">Uncharacterized protein</fullName>
    </submittedName>
</protein>
<evidence type="ECO:0000256" key="1">
    <source>
        <dbReference type="SAM" id="Phobius"/>
    </source>
</evidence>